<dbReference type="PANTHER" id="PTHR30572:SF4">
    <property type="entry name" value="ABC TRANSPORTER PERMEASE YTRF"/>
    <property type="match status" value="1"/>
</dbReference>
<dbReference type="InterPro" id="IPR003838">
    <property type="entry name" value="ABC3_permease_C"/>
</dbReference>
<dbReference type="AlphaFoldDB" id="A0A1G9RQF4"/>
<proteinExistence type="inferred from homology"/>
<sequence length="972" mass="100457">MSAARLRALRPVVRLAARDARAHKARSLLAILLVAAPLVLIVGFLGTRLSTPPTRQAALASIPDGAQAVITGTAVDPAEAPFRQVPEGAPGPWMDSLETVPLSAEKLAEYLPARDRVLQFWDSEDLLALADPDAEPGATTPATEADLQGADFGAIGTFTLREADAAGLDLLLPPLVAGTAPTGTADVVITTALAERTGVEVGEAIILIAPPFDGWYSTNGRIAEVMQDSRRTYRVSGLVDDDDARAWALPTWLAPAVQDDPAGVDTHFLVTGPDPVTWEVAKQLNGEMAFAVSRHVLTNYPAASELYPVAVSADYLATALVMTVIACVAAAGLLLGLITPAFVVAAEQQRRTLALASATGAAPRQLARTITLQGTAIGCLGGMLGAGGGLVAAWAAYRIFQPEVQALAGLPWWLPALAVAGAVLAGWLATLAPARRVVRMEPVQALKRGSWSADAVGAQQSRAGRRRCLLGGACLLAAAIGCGLASLRIQMPVAAPGEAPAVPGTLPGGAAVPLLVVALLLGAVGLFMLAPVALDAAVAVLAKGPMALRVAARDAAAHRGRALPVVGAIGVVVALACGQTVYLASSTANYNDISTVLVAPGHLALGPRVPVSEDFDAAVLADAVSVLHDAGLPVTGSAPVRAMDFRKEVVSYTLRVEPPAGSRCPEFTDPDVAASLGLVDTVTCVPAGQGYNPGITAPWMLGEDVFVMEGQALRATGLDGAQEAAEVLEAGGVVVNNATWIDDDGTVRVGLMDYSDAAMTVQHPQSRDAYFLPRMTSSITVSPATAAELGLTGADAPIYVGEMVQLSRPLTAAETATARRIIEAHTDLVTVGTDPDLPPWGGVADFVVLAVLAAVAMFALVVSLLLTRTQMRADMVTMHAVGASPRFLRRLTAAHAVVVLGLGVPAGAVCGWAVAAYLVAWNRHVAIDGPWLRLEGLWGWQLVGLAGFVAVGLGVAWLMGRPPRCLARSRDE</sequence>
<feature type="transmembrane region" description="Helical" evidence="7">
    <location>
        <begin position="511"/>
        <end position="541"/>
    </location>
</feature>
<protein>
    <submittedName>
        <fullName evidence="9">Putative ABC transport system permease protein</fullName>
    </submittedName>
</protein>
<dbReference type="InterPro" id="IPR002114">
    <property type="entry name" value="PTS_HPr_Ser_P_site"/>
</dbReference>
<evidence type="ECO:0000259" key="8">
    <source>
        <dbReference type="Pfam" id="PF02687"/>
    </source>
</evidence>
<evidence type="ECO:0000256" key="7">
    <source>
        <dbReference type="SAM" id="Phobius"/>
    </source>
</evidence>
<dbReference type="PANTHER" id="PTHR30572">
    <property type="entry name" value="MEMBRANE COMPONENT OF TRANSPORTER-RELATED"/>
    <property type="match status" value="1"/>
</dbReference>
<dbReference type="Proteomes" id="UP000199671">
    <property type="component" value="Unassembled WGS sequence"/>
</dbReference>
<feature type="transmembrane region" description="Helical" evidence="7">
    <location>
        <begin position="938"/>
        <end position="960"/>
    </location>
</feature>
<evidence type="ECO:0000256" key="6">
    <source>
        <dbReference type="ARBA" id="ARBA00038076"/>
    </source>
</evidence>
<keyword evidence="3 7" id="KW-0812">Transmembrane</keyword>
<evidence type="ECO:0000313" key="10">
    <source>
        <dbReference type="Proteomes" id="UP000199671"/>
    </source>
</evidence>
<feature type="transmembrane region" description="Helical" evidence="7">
    <location>
        <begin position="896"/>
        <end position="918"/>
    </location>
</feature>
<gene>
    <name evidence="9" type="ORF">SAMN04487766_101101</name>
</gene>
<accession>A0A1G9RQF4</accession>
<evidence type="ECO:0000256" key="2">
    <source>
        <dbReference type="ARBA" id="ARBA00022475"/>
    </source>
</evidence>
<evidence type="ECO:0000256" key="3">
    <source>
        <dbReference type="ARBA" id="ARBA00022692"/>
    </source>
</evidence>
<dbReference type="Pfam" id="PF02687">
    <property type="entry name" value="FtsX"/>
    <property type="match status" value="2"/>
</dbReference>
<keyword evidence="5 7" id="KW-0472">Membrane</keyword>
<evidence type="ECO:0000313" key="9">
    <source>
        <dbReference type="EMBL" id="SDM25461.1"/>
    </source>
</evidence>
<dbReference type="RefSeq" id="WP_092606736.1">
    <property type="nucleotide sequence ID" value="NZ_FNHU01000001.1"/>
</dbReference>
<name>A0A1G9RQF4_9ACTO</name>
<dbReference type="OrthoDB" id="4847440at2"/>
<keyword evidence="2" id="KW-1003">Cell membrane</keyword>
<dbReference type="InterPro" id="IPR050250">
    <property type="entry name" value="Macrolide_Exporter_MacB"/>
</dbReference>
<feature type="domain" description="ABC3 transporter permease C-terminal" evidence="8">
    <location>
        <begin position="847"/>
        <end position="958"/>
    </location>
</feature>
<feature type="transmembrane region" description="Helical" evidence="7">
    <location>
        <begin position="28"/>
        <end position="46"/>
    </location>
</feature>
<feature type="domain" description="ABC3 transporter permease C-terminal" evidence="8">
    <location>
        <begin position="330"/>
        <end position="442"/>
    </location>
</feature>
<reference evidence="9 10" key="1">
    <citation type="submission" date="2016-10" db="EMBL/GenBank/DDBJ databases">
        <authorList>
            <person name="de Groot N.N."/>
        </authorList>
    </citation>
    <scope>NUCLEOTIDE SEQUENCE [LARGE SCALE GENOMIC DNA]</scope>
    <source>
        <strain evidence="9 10">KPR-7B</strain>
    </source>
</reference>
<evidence type="ECO:0000256" key="1">
    <source>
        <dbReference type="ARBA" id="ARBA00004651"/>
    </source>
</evidence>
<comment type="similarity">
    <text evidence="6">Belongs to the ABC-4 integral membrane protein family.</text>
</comment>
<dbReference type="EMBL" id="FNHU01000001">
    <property type="protein sequence ID" value="SDM25461.1"/>
    <property type="molecule type" value="Genomic_DNA"/>
</dbReference>
<keyword evidence="4 7" id="KW-1133">Transmembrane helix</keyword>
<evidence type="ECO:0000256" key="5">
    <source>
        <dbReference type="ARBA" id="ARBA00023136"/>
    </source>
</evidence>
<feature type="transmembrane region" description="Helical" evidence="7">
    <location>
        <begin position="562"/>
        <end position="584"/>
    </location>
</feature>
<dbReference type="GO" id="GO:0005886">
    <property type="term" value="C:plasma membrane"/>
    <property type="evidence" value="ECO:0007669"/>
    <property type="project" value="UniProtKB-SubCell"/>
</dbReference>
<feature type="transmembrane region" description="Helical" evidence="7">
    <location>
        <begin position="412"/>
        <end position="432"/>
    </location>
</feature>
<dbReference type="PROSITE" id="PS00589">
    <property type="entry name" value="PTS_HPR_SER"/>
    <property type="match status" value="1"/>
</dbReference>
<feature type="transmembrane region" description="Helical" evidence="7">
    <location>
        <begin position="374"/>
        <end position="400"/>
    </location>
</feature>
<evidence type="ECO:0000256" key="4">
    <source>
        <dbReference type="ARBA" id="ARBA00022989"/>
    </source>
</evidence>
<comment type="subcellular location">
    <subcellularLocation>
        <location evidence="1">Cell membrane</location>
        <topology evidence="1">Multi-pass membrane protein</topology>
    </subcellularLocation>
</comment>
<feature type="transmembrane region" description="Helical" evidence="7">
    <location>
        <begin position="846"/>
        <end position="866"/>
    </location>
</feature>
<dbReference type="GO" id="GO:0022857">
    <property type="term" value="F:transmembrane transporter activity"/>
    <property type="evidence" value="ECO:0007669"/>
    <property type="project" value="TreeGrafter"/>
</dbReference>
<feature type="transmembrane region" description="Helical" evidence="7">
    <location>
        <begin position="468"/>
        <end position="491"/>
    </location>
</feature>
<feature type="transmembrane region" description="Helical" evidence="7">
    <location>
        <begin position="315"/>
        <end position="345"/>
    </location>
</feature>
<organism evidence="9 10">
    <name type="scientific">Actinomyces ruminicola</name>
    <dbReference type="NCBI Taxonomy" id="332524"/>
    <lineage>
        <taxon>Bacteria</taxon>
        <taxon>Bacillati</taxon>
        <taxon>Actinomycetota</taxon>
        <taxon>Actinomycetes</taxon>
        <taxon>Actinomycetales</taxon>
        <taxon>Actinomycetaceae</taxon>
        <taxon>Actinomyces</taxon>
    </lineage>
</organism>